<dbReference type="InterPro" id="IPR019861">
    <property type="entry name" value="PorP/SprF_Bacteroidetes"/>
</dbReference>
<name>A0A1M6GQ78_9FLAO</name>
<accession>A0A1M6GQ78</accession>
<proteinExistence type="predicted"/>
<protein>
    <submittedName>
        <fullName evidence="1">Type IX secretion system membrane protein, PorP/SprF family</fullName>
    </submittedName>
</protein>
<dbReference type="NCBIfam" id="TIGR03519">
    <property type="entry name" value="T9SS_PorP_fam"/>
    <property type="match status" value="1"/>
</dbReference>
<dbReference type="Proteomes" id="UP000184231">
    <property type="component" value="Unassembled WGS sequence"/>
</dbReference>
<evidence type="ECO:0000313" key="1">
    <source>
        <dbReference type="EMBL" id="SHJ12147.1"/>
    </source>
</evidence>
<gene>
    <name evidence="1" type="ORF">SAMN04487911_11196</name>
</gene>
<organism evidence="1 2">
    <name type="scientific">Arenibacter nanhaiticus</name>
    <dbReference type="NCBI Taxonomy" id="558155"/>
    <lineage>
        <taxon>Bacteria</taxon>
        <taxon>Pseudomonadati</taxon>
        <taxon>Bacteroidota</taxon>
        <taxon>Flavobacteriia</taxon>
        <taxon>Flavobacteriales</taxon>
        <taxon>Flavobacteriaceae</taxon>
        <taxon>Arenibacter</taxon>
    </lineage>
</organism>
<dbReference type="AlphaFoldDB" id="A0A1M6GQ78"/>
<reference evidence="1 2" key="1">
    <citation type="submission" date="2016-11" db="EMBL/GenBank/DDBJ databases">
        <authorList>
            <person name="Jaros S."/>
            <person name="Januszkiewicz K."/>
            <person name="Wedrychowicz H."/>
        </authorList>
    </citation>
    <scope>NUCLEOTIDE SEQUENCE [LARGE SCALE GENOMIC DNA]</scope>
    <source>
        <strain evidence="1 2">CGMCC 1.8863</strain>
    </source>
</reference>
<dbReference type="Pfam" id="PF11751">
    <property type="entry name" value="PorP_SprF"/>
    <property type="match status" value="1"/>
</dbReference>
<dbReference type="EMBL" id="FQYX01000011">
    <property type="protein sequence ID" value="SHJ12147.1"/>
    <property type="molecule type" value="Genomic_DNA"/>
</dbReference>
<sequence length="324" mass="36745">MFFFTFTIGFMSVAQEGVPVYFDYQSDNYFLLHPSMAGIGEGTKIRATVRQQWFNVNEAPNLQTLNAHSRLGKNTGFGVIVFNDANGYHSQTGLKLGYAHHLRFGSDFRVLHQLSFGIGVGGQQSSLDESEFVSIEPDRTISGTKNSKSYFNTDIGISYNYLELYAHATVLNVLGRGRDLYAATESNDLRRYVGSVGYVFGKSEWQIEPSILFQLTEFNQEKTIDINTKIYKEMNFGTLWGGISYRRSFEGTEIQTADTMGEQRLQLITPLIGANYKKIMVSYNYSYQMGDMRIDDGGFHQLTLGYNFGQEKKRYDCNCPAVNY</sequence>
<evidence type="ECO:0000313" key="2">
    <source>
        <dbReference type="Proteomes" id="UP000184231"/>
    </source>
</evidence>
<dbReference type="STRING" id="558155.SAMN04487911_11196"/>
<keyword evidence="2" id="KW-1185">Reference proteome</keyword>